<evidence type="ECO:0000256" key="4">
    <source>
        <dbReference type="ARBA" id="ARBA00023242"/>
    </source>
</evidence>
<evidence type="ECO:0000256" key="6">
    <source>
        <dbReference type="SAM" id="MobiDB-lite"/>
    </source>
</evidence>
<dbReference type="Pfam" id="PF23177">
    <property type="entry name" value="bHLH_IRO3"/>
    <property type="match status" value="1"/>
</dbReference>
<protein>
    <recommendedName>
        <fullName evidence="7">BHLH domain-containing protein</fullName>
    </recommendedName>
</protein>
<evidence type="ECO:0000259" key="7">
    <source>
        <dbReference type="PROSITE" id="PS50888"/>
    </source>
</evidence>
<dbReference type="InterPro" id="IPR057075">
    <property type="entry name" value="bHLH_IRO3"/>
</dbReference>
<name>A0A7J7MIH3_9MAGN</name>
<evidence type="ECO:0000313" key="9">
    <source>
        <dbReference type="Proteomes" id="UP000541444"/>
    </source>
</evidence>
<keyword evidence="2" id="KW-0238">DNA-binding</keyword>
<keyword evidence="3" id="KW-0804">Transcription</keyword>
<feature type="domain" description="BHLH" evidence="7">
    <location>
        <begin position="53"/>
        <end position="103"/>
    </location>
</feature>
<keyword evidence="4" id="KW-0539">Nucleus</keyword>
<proteinExistence type="predicted"/>
<dbReference type="GO" id="GO:0046983">
    <property type="term" value="F:protein dimerization activity"/>
    <property type="evidence" value="ECO:0007669"/>
    <property type="project" value="InterPro"/>
</dbReference>
<dbReference type="OrthoDB" id="1931098at2759"/>
<reference evidence="8 9" key="1">
    <citation type="journal article" date="2020" name="IScience">
        <title>Genome Sequencing of the Endangered Kingdonia uniflora (Circaeasteraceae, Ranunculales) Reveals Potential Mechanisms of Evolutionary Specialization.</title>
        <authorList>
            <person name="Sun Y."/>
            <person name="Deng T."/>
            <person name="Zhang A."/>
            <person name="Moore M.J."/>
            <person name="Landis J.B."/>
            <person name="Lin N."/>
            <person name="Zhang H."/>
            <person name="Zhang X."/>
            <person name="Huang J."/>
            <person name="Zhang X."/>
            <person name="Sun H."/>
            <person name="Wang H."/>
        </authorList>
    </citation>
    <scope>NUCLEOTIDE SEQUENCE [LARGE SCALE GENOMIC DNA]</scope>
    <source>
        <strain evidence="8">TB1705</strain>
        <tissue evidence="8">Leaf</tissue>
    </source>
</reference>
<feature type="coiled-coil region" evidence="5">
    <location>
        <begin position="93"/>
        <end position="148"/>
    </location>
</feature>
<accession>A0A7J7MIH3</accession>
<organism evidence="8 9">
    <name type="scientific">Kingdonia uniflora</name>
    <dbReference type="NCBI Taxonomy" id="39325"/>
    <lineage>
        <taxon>Eukaryota</taxon>
        <taxon>Viridiplantae</taxon>
        <taxon>Streptophyta</taxon>
        <taxon>Embryophyta</taxon>
        <taxon>Tracheophyta</taxon>
        <taxon>Spermatophyta</taxon>
        <taxon>Magnoliopsida</taxon>
        <taxon>Ranunculales</taxon>
        <taxon>Circaeasteraceae</taxon>
        <taxon>Kingdonia</taxon>
    </lineage>
</organism>
<dbReference type="InterPro" id="IPR036638">
    <property type="entry name" value="HLH_DNA-bd_sf"/>
</dbReference>
<dbReference type="PANTHER" id="PTHR47075:SF9">
    <property type="entry name" value="TRANSCRIPTION FACTOR BHLH47"/>
    <property type="match status" value="1"/>
</dbReference>
<evidence type="ECO:0000256" key="2">
    <source>
        <dbReference type="ARBA" id="ARBA00023125"/>
    </source>
</evidence>
<dbReference type="PROSITE" id="PS50888">
    <property type="entry name" value="BHLH"/>
    <property type="match status" value="1"/>
</dbReference>
<evidence type="ECO:0000256" key="1">
    <source>
        <dbReference type="ARBA" id="ARBA00023015"/>
    </source>
</evidence>
<sequence length="239" mass="27004">MATSTLLVSHWLDWCKKLGMVSEIPSMATEINVDDGKVGKRSITNKKKHLKVPKKIHKAEREKLKRDHLNDLFLDLSNNLDCTRHNNGKASILGDASRLLKDLLAQIECLKRENKALLFESNYVTAEKNELKDENSVLEGEIEKLQTQLQERSPLDPINPVAVIEQRNPVVAPVFVIPLHDFQSYPDPETIQVQSTIPSNISRPHARYPTPSDSWPSQLLANQSTTGEHQLDSNCTRTN</sequence>
<gene>
    <name evidence="8" type="ORF">GIB67_000535</name>
</gene>
<evidence type="ECO:0000313" key="8">
    <source>
        <dbReference type="EMBL" id="KAF6154651.1"/>
    </source>
</evidence>
<dbReference type="AlphaFoldDB" id="A0A7J7MIH3"/>
<dbReference type="SUPFAM" id="SSF47459">
    <property type="entry name" value="HLH, helix-loop-helix DNA-binding domain"/>
    <property type="match status" value="1"/>
</dbReference>
<dbReference type="PANTHER" id="PTHR47075">
    <property type="entry name" value="TRANSCRIPTION FACTOR BHLH47"/>
    <property type="match status" value="1"/>
</dbReference>
<keyword evidence="5" id="KW-0175">Coiled coil</keyword>
<dbReference type="EMBL" id="JACGCM010001471">
    <property type="protein sequence ID" value="KAF6154651.1"/>
    <property type="molecule type" value="Genomic_DNA"/>
</dbReference>
<evidence type="ECO:0000256" key="5">
    <source>
        <dbReference type="SAM" id="Coils"/>
    </source>
</evidence>
<dbReference type="GO" id="GO:0003677">
    <property type="term" value="F:DNA binding"/>
    <property type="evidence" value="ECO:0007669"/>
    <property type="project" value="UniProtKB-KW"/>
</dbReference>
<dbReference type="Proteomes" id="UP000541444">
    <property type="component" value="Unassembled WGS sequence"/>
</dbReference>
<keyword evidence="9" id="KW-1185">Reference proteome</keyword>
<dbReference type="InterPro" id="IPR011598">
    <property type="entry name" value="bHLH_dom"/>
</dbReference>
<evidence type="ECO:0000256" key="3">
    <source>
        <dbReference type="ARBA" id="ARBA00023163"/>
    </source>
</evidence>
<comment type="caution">
    <text evidence="8">The sequence shown here is derived from an EMBL/GenBank/DDBJ whole genome shotgun (WGS) entry which is preliminary data.</text>
</comment>
<keyword evidence="1" id="KW-0805">Transcription regulation</keyword>
<feature type="region of interest" description="Disordered" evidence="6">
    <location>
        <begin position="198"/>
        <end position="217"/>
    </location>
</feature>